<evidence type="ECO:0000313" key="3">
    <source>
        <dbReference type="Proteomes" id="UP000010366"/>
    </source>
</evidence>
<dbReference type="InterPro" id="IPR000182">
    <property type="entry name" value="GNAT_dom"/>
</dbReference>
<sequence>MNSTIQQLMPADIALMSALLTTFGEAFDEVETYSGRRPSEDYLRQLLKSDYFIAIAALKAGEVVGGLTAYELKKFEQERSEIYIYDLAVAAAHRREGIATALIQKLKEVAAERGAYVIFVQADLDDDPAIELYTKLGIREDVLHFDIAVNRGNHIA</sequence>
<reference evidence="2 3" key="1">
    <citation type="submission" date="2012-05" db="EMBL/GenBank/DDBJ databases">
        <title>Finished chromosome of genome of Chamaesiphon sp. PCC 6605.</title>
        <authorList>
            <consortium name="US DOE Joint Genome Institute"/>
            <person name="Gugger M."/>
            <person name="Coursin T."/>
            <person name="Rippka R."/>
            <person name="Tandeau De Marsac N."/>
            <person name="Huntemann M."/>
            <person name="Wei C.-L."/>
            <person name="Han J."/>
            <person name="Detter J.C."/>
            <person name="Han C."/>
            <person name="Tapia R."/>
            <person name="Chen A."/>
            <person name="Kyrpides N."/>
            <person name="Mavromatis K."/>
            <person name="Markowitz V."/>
            <person name="Szeto E."/>
            <person name="Ivanova N."/>
            <person name="Pagani I."/>
            <person name="Pati A."/>
            <person name="Goodwin L."/>
            <person name="Nordberg H.P."/>
            <person name="Cantor M.N."/>
            <person name="Hua S.X."/>
            <person name="Woyke T."/>
            <person name="Kerfeld C.A."/>
        </authorList>
    </citation>
    <scope>NUCLEOTIDE SEQUENCE [LARGE SCALE GENOMIC DNA]</scope>
    <source>
        <strain evidence="3">ATCC 27169 / PCC 6605</strain>
    </source>
</reference>
<gene>
    <name evidence="2" type="ORF">Cha6605_1569</name>
</gene>
<feature type="domain" description="N-acetyltransferase" evidence="1">
    <location>
        <begin position="3"/>
        <end position="156"/>
    </location>
</feature>
<proteinExistence type="predicted"/>
<evidence type="ECO:0000313" key="2">
    <source>
        <dbReference type="EMBL" id="AFY92723.1"/>
    </source>
</evidence>
<dbReference type="Gene3D" id="3.40.630.30">
    <property type="match status" value="1"/>
</dbReference>
<dbReference type="HOGENOM" id="CLU_118619_0_0_3"/>
<dbReference type="PATRIC" id="fig|1173020.3.peg.1806"/>
<dbReference type="KEGG" id="cmp:Cha6605_1569"/>
<organism evidence="2 3">
    <name type="scientific">Chamaesiphon minutus (strain ATCC 27169 / PCC 6605)</name>
    <dbReference type="NCBI Taxonomy" id="1173020"/>
    <lineage>
        <taxon>Bacteria</taxon>
        <taxon>Bacillati</taxon>
        <taxon>Cyanobacteriota</taxon>
        <taxon>Cyanophyceae</taxon>
        <taxon>Gomontiellales</taxon>
        <taxon>Chamaesiphonaceae</taxon>
        <taxon>Chamaesiphon</taxon>
    </lineage>
</organism>
<dbReference type="Pfam" id="PF00583">
    <property type="entry name" value="Acetyltransf_1"/>
    <property type="match status" value="1"/>
</dbReference>
<dbReference type="AlphaFoldDB" id="K9UDJ6"/>
<dbReference type="eggNOG" id="COG0456">
    <property type="taxonomic scope" value="Bacteria"/>
</dbReference>
<dbReference type="NCBIfam" id="NF033083">
    <property type="entry name" value="AAC_3_I"/>
    <property type="match status" value="1"/>
</dbReference>
<name>K9UDJ6_CHAP6</name>
<accession>K9UDJ6</accession>
<evidence type="ECO:0000259" key="1">
    <source>
        <dbReference type="PROSITE" id="PS51186"/>
    </source>
</evidence>
<dbReference type="OrthoDB" id="9796129at2"/>
<dbReference type="InterPro" id="IPR016181">
    <property type="entry name" value="Acyl_CoA_acyltransferase"/>
</dbReference>
<dbReference type="Proteomes" id="UP000010366">
    <property type="component" value="Chromosome"/>
</dbReference>
<dbReference type="GO" id="GO:0016747">
    <property type="term" value="F:acyltransferase activity, transferring groups other than amino-acyl groups"/>
    <property type="evidence" value="ECO:0007669"/>
    <property type="project" value="InterPro"/>
</dbReference>
<protein>
    <submittedName>
        <fullName evidence="2">Acetyltransferase</fullName>
    </submittedName>
</protein>
<dbReference type="EMBL" id="CP003600">
    <property type="protein sequence ID" value="AFY92723.1"/>
    <property type="molecule type" value="Genomic_DNA"/>
</dbReference>
<dbReference type="CDD" id="cd04301">
    <property type="entry name" value="NAT_SF"/>
    <property type="match status" value="1"/>
</dbReference>
<dbReference type="PANTHER" id="PTHR43072">
    <property type="entry name" value="N-ACETYLTRANSFERASE"/>
    <property type="match status" value="1"/>
</dbReference>
<dbReference type="SUPFAM" id="SSF55729">
    <property type="entry name" value="Acyl-CoA N-acyltransferases (Nat)"/>
    <property type="match status" value="1"/>
</dbReference>
<dbReference type="PROSITE" id="PS51186">
    <property type="entry name" value="GNAT"/>
    <property type="match status" value="1"/>
</dbReference>
<keyword evidence="2" id="KW-0808">Transferase</keyword>
<keyword evidence="3" id="KW-1185">Reference proteome</keyword>
<dbReference type="RefSeq" id="WP_015158899.1">
    <property type="nucleotide sequence ID" value="NC_019697.1"/>
</dbReference>
<dbReference type="PANTHER" id="PTHR43072:SF60">
    <property type="entry name" value="L-2,4-DIAMINOBUTYRIC ACID ACETYLTRANSFERASE"/>
    <property type="match status" value="1"/>
</dbReference>
<dbReference type="STRING" id="1173020.Cha6605_1569"/>